<reference evidence="1" key="1">
    <citation type="submission" date="2022-01" db="EMBL/GenBank/DDBJ databases">
        <title>Comparative genomics reveals a dynamic genome evolution in the ectomycorrhizal milk-cap (Lactarius) mushrooms.</title>
        <authorList>
            <consortium name="DOE Joint Genome Institute"/>
            <person name="Lebreton A."/>
            <person name="Tang N."/>
            <person name="Kuo A."/>
            <person name="LaButti K."/>
            <person name="Drula E."/>
            <person name="Barry K."/>
            <person name="Clum A."/>
            <person name="Lipzen A."/>
            <person name="Mousain D."/>
            <person name="Ng V."/>
            <person name="Wang R."/>
            <person name="Wang X."/>
            <person name="Dai Y."/>
            <person name="Henrissat B."/>
            <person name="Grigoriev I.V."/>
            <person name="Guerin-Laguette A."/>
            <person name="Yu F."/>
            <person name="Martin F.M."/>
        </authorList>
    </citation>
    <scope>NUCLEOTIDE SEQUENCE</scope>
    <source>
        <strain evidence="1">QP</strain>
    </source>
</reference>
<feature type="non-terminal residue" evidence="1">
    <location>
        <position position="1"/>
    </location>
</feature>
<feature type="non-terminal residue" evidence="1">
    <location>
        <position position="88"/>
    </location>
</feature>
<name>A0AAD4LLB7_9AGAM</name>
<dbReference type="EMBL" id="JAKELL010000010">
    <property type="protein sequence ID" value="KAH8996035.1"/>
    <property type="molecule type" value="Genomic_DNA"/>
</dbReference>
<sequence length="88" mass="9633">RVLSGVLSVSCSHQDPARGLMKVCLLNNIAIIVSWFILRPIDSLSTTRTLTLIDEHMDGAPGMFLRTTFTSISRANRTDAETLRVSSG</sequence>
<evidence type="ECO:0000313" key="1">
    <source>
        <dbReference type="EMBL" id="KAH8996035.1"/>
    </source>
</evidence>
<dbReference type="AlphaFoldDB" id="A0AAD4LLB7"/>
<proteinExistence type="predicted"/>
<comment type="caution">
    <text evidence="1">The sequence shown here is derived from an EMBL/GenBank/DDBJ whole genome shotgun (WGS) entry which is preliminary data.</text>
</comment>
<evidence type="ECO:0000313" key="2">
    <source>
        <dbReference type="Proteomes" id="UP001201163"/>
    </source>
</evidence>
<protein>
    <submittedName>
        <fullName evidence="1">Uncharacterized protein</fullName>
    </submittedName>
</protein>
<dbReference type="Proteomes" id="UP001201163">
    <property type="component" value="Unassembled WGS sequence"/>
</dbReference>
<keyword evidence="2" id="KW-1185">Reference proteome</keyword>
<organism evidence="1 2">
    <name type="scientific">Lactarius akahatsu</name>
    <dbReference type="NCBI Taxonomy" id="416441"/>
    <lineage>
        <taxon>Eukaryota</taxon>
        <taxon>Fungi</taxon>
        <taxon>Dikarya</taxon>
        <taxon>Basidiomycota</taxon>
        <taxon>Agaricomycotina</taxon>
        <taxon>Agaricomycetes</taxon>
        <taxon>Russulales</taxon>
        <taxon>Russulaceae</taxon>
        <taxon>Lactarius</taxon>
    </lineage>
</organism>
<gene>
    <name evidence="1" type="ORF">EDB92DRAFT_1776629</name>
</gene>
<accession>A0AAD4LLB7</accession>